<sequence>MDNSSSNRKCQVHNESVIATSLNSSSDEQNRYFCSKCLVLKINDKSLHTNPDAQQRIDLMKSEFEKKTKNLTNQNKDVLKQFSQNILTFKGFLDQILNEINSSILNEISRLENLQEQIEESIRTIDIYNFDKIEAAQRLLDQQFSKFRTSIHQQISKLEENLKFEQYLKYLEELKDEVQILIWQKTEQETQDENQIATPGLKIFCQKHKTEIIAFDLNPQRAKENRLACIYCIEQNTIPYSSLIRVIEKWKKYEELKKSKLLSIQQKHQDNKQVIIQQLALIHNASQQKNEELTKSLKEFCYFIDGSVNKLIGQMGRNWSTQTQKEILDNVDILSKSIQNDEVILNEDNYYQKEETQINRSILDSIEKIKETCLQCCQRIQNTVKVSLRETLTTQQ</sequence>
<organism evidence="2 3">
    <name type="scientific">Paramecium sonneborni</name>
    <dbReference type="NCBI Taxonomy" id="65129"/>
    <lineage>
        <taxon>Eukaryota</taxon>
        <taxon>Sar</taxon>
        <taxon>Alveolata</taxon>
        <taxon>Ciliophora</taxon>
        <taxon>Intramacronucleata</taxon>
        <taxon>Oligohymenophorea</taxon>
        <taxon>Peniculida</taxon>
        <taxon>Parameciidae</taxon>
        <taxon>Paramecium</taxon>
    </lineage>
</organism>
<protein>
    <submittedName>
        <fullName evidence="2">Uncharacterized protein</fullName>
    </submittedName>
</protein>
<comment type="caution">
    <text evidence="2">The sequence shown here is derived from an EMBL/GenBank/DDBJ whole genome shotgun (WGS) entry which is preliminary data.</text>
</comment>
<reference evidence="2" key="1">
    <citation type="submission" date="2021-01" db="EMBL/GenBank/DDBJ databases">
        <authorList>
            <consortium name="Genoscope - CEA"/>
            <person name="William W."/>
        </authorList>
    </citation>
    <scope>NUCLEOTIDE SEQUENCE</scope>
</reference>
<evidence type="ECO:0000313" key="2">
    <source>
        <dbReference type="EMBL" id="CAD8119440.1"/>
    </source>
</evidence>
<proteinExistence type="predicted"/>
<evidence type="ECO:0000313" key="3">
    <source>
        <dbReference type="Proteomes" id="UP000692954"/>
    </source>
</evidence>
<evidence type="ECO:0000256" key="1">
    <source>
        <dbReference type="SAM" id="Coils"/>
    </source>
</evidence>
<keyword evidence="3" id="KW-1185">Reference proteome</keyword>
<dbReference type="EMBL" id="CAJJDN010000121">
    <property type="protein sequence ID" value="CAD8119440.1"/>
    <property type="molecule type" value="Genomic_DNA"/>
</dbReference>
<dbReference type="Proteomes" id="UP000692954">
    <property type="component" value="Unassembled WGS sequence"/>
</dbReference>
<keyword evidence="1" id="KW-0175">Coiled coil</keyword>
<accession>A0A8S1QY68</accession>
<dbReference type="OrthoDB" id="307335at2759"/>
<dbReference type="AlphaFoldDB" id="A0A8S1QY68"/>
<feature type="coiled-coil region" evidence="1">
    <location>
        <begin position="61"/>
        <end position="131"/>
    </location>
</feature>
<gene>
    <name evidence="2" type="ORF">PSON_ATCC_30995.1.T1210077</name>
</gene>
<name>A0A8S1QY68_9CILI</name>